<dbReference type="Proteomes" id="UP001054889">
    <property type="component" value="Unassembled WGS sequence"/>
</dbReference>
<evidence type="ECO:0000313" key="5">
    <source>
        <dbReference type="Proteomes" id="UP001054889"/>
    </source>
</evidence>
<feature type="compositionally biased region" description="Basic and acidic residues" evidence="2">
    <location>
        <begin position="181"/>
        <end position="190"/>
    </location>
</feature>
<feature type="compositionally biased region" description="Basic and acidic residues" evidence="2">
    <location>
        <begin position="217"/>
        <end position="227"/>
    </location>
</feature>
<feature type="compositionally biased region" description="Basic and acidic residues" evidence="2">
    <location>
        <begin position="292"/>
        <end position="307"/>
    </location>
</feature>
<feature type="region of interest" description="Disordered" evidence="2">
    <location>
        <begin position="74"/>
        <end position="101"/>
    </location>
</feature>
<dbReference type="GO" id="GO:0005634">
    <property type="term" value="C:nucleus"/>
    <property type="evidence" value="ECO:0007669"/>
    <property type="project" value="TreeGrafter"/>
</dbReference>
<gene>
    <name evidence="4" type="primary">ga02882</name>
    <name evidence="4" type="ORF">PR202_ga02882</name>
</gene>
<reference evidence="4" key="1">
    <citation type="journal article" date="2018" name="DNA Res.">
        <title>Multiple hybrid de novo genome assembly of finger millet, an orphan allotetraploid crop.</title>
        <authorList>
            <person name="Hatakeyama M."/>
            <person name="Aluri S."/>
            <person name="Balachadran M.T."/>
            <person name="Sivarajan S.R."/>
            <person name="Patrignani A."/>
            <person name="Gruter S."/>
            <person name="Poveda L."/>
            <person name="Shimizu-Inatsugi R."/>
            <person name="Baeten J."/>
            <person name="Francoijs K.J."/>
            <person name="Nataraja K.N."/>
            <person name="Reddy Y.A.N."/>
            <person name="Phadnis S."/>
            <person name="Ravikumar R.L."/>
            <person name="Schlapbach R."/>
            <person name="Sreeman S.M."/>
            <person name="Shimizu K.K."/>
        </authorList>
    </citation>
    <scope>NUCLEOTIDE SEQUENCE</scope>
</reference>
<evidence type="ECO:0000256" key="1">
    <source>
        <dbReference type="ARBA" id="ARBA00010820"/>
    </source>
</evidence>
<dbReference type="Pfam" id="PF04504">
    <property type="entry name" value="GeBP-like_DBD"/>
    <property type="match status" value="1"/>
</dbReference>
<feature type="region of interest" description="Disordered" evidence="2">
    <location>
        <begin position="15"/>
        <end position="57"/>
    </location>
</feature>
<name>A0AAV5BN10_ELECO</name>
<organism evidence="4 5">
    <name type="scientific">Eleusine coracana subsp. coracana</name>
    <dbReference type="NCBI Taxonomy" id="191504"/>
    <lineage>
        <taxon>Eukaryota</taxon>
        <taxon>Viridiplantae</taxon>
        <taxon>Streptophyta</taxon>
        <taxon>Embryophyta</taxon>
        <taxon>Tracheophyta</taxon>
        <taxon>Spermatophyta</taxon>
        <taxon>Magnoliopsida</taxon>
        <taxon>Liliopsida</taxon>
        <taxon>Poales</taxon>
        <taxon>Poaceae</taxon>
        <taxon>PACMAD clade</taxon>
        <taxon>Chloridoideae</taxon>
        <taxon>Cynodonteae</taxon>
        <taxon>Eleusininae</taxon>
        <taxon>Eleusine</taxon>
    </lineage>
</organism>
<feature type="compositionally biased region" description="Basic and acidic residues" evidence="2">
    <location>
        <begin position="316"/>
        <end position="334"/>
    </location>
</feature>
<comment type="similarity">
    <text evidence="1">Belongs to the GeBP family.</text>
</comment>
<reference evidence="4" key="2">
    <citation type="submission" date="2021-12" db="EMBL/GenBank/DDBJ databases">
        <title>Resequencing data analysis of finger millet.</title>
        <authorList>
            <person name="Hatakeyama M."/>
            <person name="Aluri S."/>
            <person name="Balachadran M.T."/>
            <person name="Sivarajan S.R."/>
            <person name="Poveda L."/>
            <person name="Shimizu-Inatsugi R."/>
            <person name="Schlapbach R."/>
            <person name="Sreeman S.M."/>
            <person name="Shimizu K.K."/>
        </authorList>
    </citation>
    <scope>NUCLEOTIDE SEQUENCE</scope>
</reference>
<dbReference type="GO" id="GO:0006355">
    <property type="term" value="P:regulation of DNA-templated transcription"/>
    <property type="evidence" value="ECO:0007669"/>
    <property type="project" value="InterPro"/>
</dbReference>
<evidence type="ECO:0000256" key="2">
    <source>
        <dbReference type="SAM" id="MobiDB-lite"/>
    </source>
</evidence>
<feature type="region of interest" description="Disordered" evidence="2">
    <location>
        <begin position="290"/>
        <end position="334"/>
    </location>
</feature>
<protein>
    <recommendedName>
        <fullName evidence="3">Glabrous enhancer-binding protein-like DBD domain-containing protein</fullName>
    </recommendedName>
</protein>
<proteinExistence type="inferred from homology"/>
<keyword evidence="5" id="KW-1185">Reference proteome</keyword>
<feature type="region of interest" description="Disordered" evidence="2">
    <location>
        <begin position="173"/>
        <end position="272"/>
    </location>
</feature>
<evidence type="ECO:0000259" key="3">
    <source>
        <dbReference type="Pfam" id="PF04504"/>
    </source>
</evidence>
<dbReference type="InterPro" id="IPR007592">
    <property type="entry name" value="GEBP"/>
</dbReference>
<accession>A0AAV5BN10</accession>
<comment type="caution">
    <text evidence="4">The sequence shown here is derived from an EMBL/GenBank/DDBJ whole genome shotgun (WGS) entry which is preliminary data.</text>
</comment>
<feature type="domain" description="Glabrous enhancer-binding protein-like DBD" evidence="3">
    <location>
        <begin position="331"/>
        <end position="418"/>
    </location>
</feature>
<dbReference type="PANTHER" id="PTHR31662">
    <property type="entry name" value="BNAANNG10740D PROTEIN-RELATED"/>
    <property type="match status" value="1"/>
</dbReference>
<evidence type="ECO:0000313" key="4">
    <source>
        <dbReference type="EMBL" id="GJM86973.1"/>
    </source>
</evidence>
<dbReference type="InterPro" id="IPR053932">
    <property type="entry name" value="GeBP-like_DBD"/>
</dbReference>
<dbReference type="EMBL" id="BQKI01000001">
    <property type="protein sequence ID" value="GJM86973.1"/>
    <property type="molecule type" value="Genomic_DNA"/>
</dbReference>
<dbReference type="PANTHER" id="PTHR31662:SF97">
    <property type="entry name" value="MYB-LIKE DOMAIN-CONTAINING PROTEIN"/>
    <property type="match status" value="1"/>
</dbReference>
<sequence>MPSNWPPTFTAEADAAAARLPSPRWKKPSSGPLRLPRTGDGSQRSNLCPRGPMPSRAELKRRLRASAEAAALALAEGEAPRGPRASVPLDGGLEDLGPAGARVDDGPVRGLWSGADEVALLAAAAAFRERTGRAPRRPDAGELFHAIKGSVSPDIDAGEAFDRLNRFEGEFLDGAVGASDDDPHDRRLRDLCAAVDVAPPPVDNSGGEEAGEQDADDERHLAMEDTPKTAPLPSEGPSPSAMDVDDVPALPSPSKSMKHPQPEPSADPSRVPSLRRLDISTLAHAAAAAARWSEDSGGHVDGEHRNDVQNQGTAQRLEESADHGAGRDSRKAWSDADEVALLTAAAAFRERTGRAPRIREDAGALLRSVRGAVSPHIDEANASNKLRRFRSMFRHEVPGEHATAHDRHVHDLSAKVWGPGVVARDETKGAVMLPVVREVLGEFWKVNERAMAGLPLDKGLSLLGKREARLIETKWRQQLDEEMQTQMQRHDLAKEICRLLNDTVMELDP</sequence>
<dbReference type="AlphaFoldDB" id="A0AAV5BN10"/>